<accession>A0A426XDA4</accession>
<feature type="region of interest" description="Disordered" evidence="1">
    <location>
        <begin position="1"/>
        <end position="23"/>
    </location>
</feature>
<dbReference type="EMBL" id="AMZH03022266">
    <property type="protein sequence ID" value="RRT37461.1"/>
    <property type="molecule type" value="Genomic_DNA"/>
</dbReference>
<dbReference type="AlphaFoldDB" id="A0A426XDA4"/>
<dbReference type="Proteomes" id="UP000287651">
    <property type="component" value="Unassembled WGS sequence"/>
</dbReference>
<comment type="caution">
    <text evidence="2">The sequence shown here is derived from an EMBL/GenBank/DDBJ whole genome shotgun (WGS) entry which is preliminary data.</text>
</comment>
<evidence type="ECO:0000313" key="3">
    <source>
        <dbReference type="Proteomes" id="UP000287651"/>
    </source>
</evidence>
<proteinExistence type="predicted"/>
<organism evidence="2 3">
    <name type="scientific">Ensete ventricosum</name>
    <name type="common">Abyssinian banana</name>
    <name type="synonym">Musa ensete</name>
    <dbReference type="NCBI Taxonomy" id="4639"/>
    <lineage>
        <taxon>Eukaryota</taxon>
        <taxon>Viridiplantae</taxon>
        <taxon>Streptophyta</taxon>
        <taxon>Embryophyta</taxon>
        <taxon>Tracheophyta</taxon>
        <taxon>Spermatophyta</taxon>
        <taxon>Magnoliopsida</taxon>
        <taxon>Liliopsida</taxon>
        <taxon>Zingiberales</taxon>
        <taxon>Musaceae</taxon>
        <taxon>Ensete</taxon>
    </lineage>
</organism>
<evidence type="ECO:0000256" key="1">
    <source>
        <dbReference type="SAM" id="MobiDB-lite"/>
    </source>
</evidence>
<reference evidence="2 3" key="1">
    <citation type="journal article" date="2014" name="Agronomy (Basel)">
        <title>A Draft Genome Sequence for Ensete ventricosum, the Drought-Tolerant Tree Against Hunger.</title>
        <authorList>
            <person name="Harrison J."/>
            <person name="Moore K.A."/>
            <person name="Paszkiewicz K."/>
            <person name="Jones T."/>
            <person name="Grant M."/>
            <person name="Ambacheew D."/>
            <person name="Muzemil S."/>
            <person name="Studholme D.J."/>
        </authorList>
    </citation>
    <scope>NUCLEOTIDE SEQUENCE [LARGE SCALE GENOMIC DNA]</scope>
</reference>
<evidence type="ECO:0000313" key="2">
    <source>
        <dbReference type="EMBL" id="RRT37461.1"/>
    </source>
</evidence>
<gene>
    <name evidence="2" type="ORF">B296_00043834</name>
</gene>
<name>A0A426XDA4_ENSVE</name>
<sequence length="103" mass="11676">MPARSRMQAVAPTRGFGRGRMPPCMGPWQQPVAPCSRPGHGWPALRGGWPPLLLVAFAAKMQQEHVEQFYYPHDGSLQWNSSKLITQLLCRGREENRRGRPKL</sequence>
<protein>
    <submittedName>
        <fullName evidence="2">Uncharacterized protein</fullName>
    </submittedName>
</protein>